<gene>
    <name evidence="2" type="ORF">M5K25_003834</name>
</gene>
<dbReference type="PANTHER" id="PTHR47723:SF24">
    <property type="entry name" value="RNASE H TYPE-1 DOMAIN-CONTAINING PROTEIN"/>
    <property type="match status" value="1"/>
</dbReference>
<sequence length="828" mass="92065">MAGIGIVARNYEGALVFAAGKRIEHWDATQAEIMAALTIDWMHEVDGIIIEGDCLNAIKWLQKMFDRRNKVIFIHIPQDRNQPAYYYSRLALLNSLILHDVNNCNFPQLYCLFEGRYSVQKGYKPSQFCLAVPLAKEHTSWDSLRPPVGLKLYANGLQTLIILPRRASGEGTHFVGPVNATGGLQALYKRATKPSQFCFAAPWAKEHTSWDSLRTPAGPKLYANGLQTLAILPRRTSSKGTHFVGPEKESVCPKVRQHGNRQNISFSSVKTGYKPSQFWLASPQAKEHTSWDPLEPPAGPKICANRLQTLAILPYCAWGEGTHFVGPVKATDGTQGAHCANRQQFCLAAPRAKEHTSWDPIRPPAGPKLYANGLYVNGLQTLTILPRRPRAKEHTSWDPLRPLACPKLCANELQTVLCTNELQTLEIYVTAPLEKEHTLWDPLRRPTGPKRTVVPSNLPAKATSSFGREPLHSSFSGRELISSFSGREPIHSSFSGREPMSFFTTPRSVQTGYKPSQFWLASPQAKEHTSWDPLEPPAGPKICANRLQTLAILPYRAWGEGTHFVGPVKATGGTQGAIMLRLRPYQHQCNRSHKNSAVKRAWARVVLGCPVKIGYESSLFCLAAPRAKEHTSWGPLRPLADPEIYANRLQTLKILPYRACGERINFVGPVKATGGGGPKHCANRQQFCLAARRAKEHTSWDPIRPPAGPKLYVNGLQTLAILPRRPQAKEHTLCDPLRPLACPKLCANELQTVLCTNELQTLEILRHRASGEGTHFVGPRRPTGPKVRKHVNTYNFSPKLCANRLQSLVILPRRAIGKGTHFMGPVKY</sequence>
<comment type="caution">
    <text evidence="2">The sequence shown here is derived from an EMBL/GenBank/DDBJ whole genome shotgun (WGS) entry which is preliminary data.</text>
</comment>
<accession>A0ABD0VRY2</accession>
<keyword evidence="3" id="KW-1185">Reference proteome</keyword>
<reference evidence="2 3" key="1">
    <citation type="journal article" date="2024" name="Plant Biotechnol. J.">
        <title>Dendrobium thyrsiflorum genome and its molecular insights into genes involved in important horticultural traits.</title>
        <authorList>
            <person name="Chen B."/>
            <person name="Wang J.Y."/>
            <person name="Zheng P.J."/>
            <person name="Li K.L."/>
            <person name="Liang Y.M."/>
            <person name="Chen X.F."/>
            <person name="Zhang C."/>
            <person name="Zhao X."/>
            <person name="He X."/>
            <person name="Zhang G.Q."/>
            <person name="Liu Z.J."/>
            <person name="Xu Q."/>
        </authorList>
    </citation>
    <scope>NUCLEOTIDE SEQUENCE [LARGE SCALE GENOMIC DNA]</scope>
    <source>
        <strain evidence="2">GZMU011</strain>
    </source>
</reference>
<evidence type="ECO:0000256" key="1">
    <source>
        <dbReference type="SAM" id="MobiDB-lite"/>
    </source>
</evidence>
<dbReference type="InterPro" id="IPR044730">
    <property type="entry name" value="RNase_H-like_dom_plant"/>
</dbReference>
<evidence type="ECO:0000313" key="2">
    <source>
        <dbReference type="EMBL" id="KAL0925496.1"/>
    </source>
</evidence>
<evidence type="ECO:0008006" key="4">
    <source>
        <dbReference type="Google" id="ProtNLM"/>
    </source>
</evidence>
<organism evidence="2 3">
    <name type="scientific">Dendrobium thyrsiflorum</name>
    <name type="common">Pinecone-like raceme dendrobium</name>
    <name type="synonym">Orchid</name>
    <dbReference type="NCBI Taxonomy" id="117978"/>
    <lineage>
        <taxon>Eukaryota</taxon>
        <taxon>Viridiplantae</taxon>
        <taxon>Streptophyta</taxon>
        <taxon>Embryophyta</taxon>
        <taxon>Tracheophyta</taxon>
        <taxon>Spermatophyta</taxon>
        <taxon>Magnoliopsida</taxon>
        <taxon>Liliopsida</taxon>
        <taxon>Asparagales</taxon>
        <taxon>Orchidaceae</taxon>
        <taxon>Epidendroideae</taxon>
        <taxon>Malaxideae</taxon>
        <taxon>Dendrobiinae</taxon>
        <taxon>Dendrobium</taxon>
    </lineage>
</organism>
<dbReference type="Proteomes" id="UP001552299">
    <property type="component" value="Unassembled WGS sequence"/>
</dbReference>
<evidence type="ECO:0000313" key="3">
    <source>
        <dbReference type="Proteomes" id="UP001552299"/>
    </source>
</evidence>
<dbReference type="EMBL" id="JANQDX010000004">
    <property type="protein sequence ID" value="KAL0925496.1"/>
    <property type="molecule type" value="Genomic_DNA"/>
</dbReference>
<dbReference type="AlphaFoldDB" id="A0ABD0VRY2"/>
<feature type="region of interest" description="Disordered" evidence="1">
    <location>
        <begin position="441"/>
        <end position="471"/>
    </location>
</feature>
<proteinExistence type="predicted"/>
<name>A0ABD0VRY2_DENTH</name>
<dbReference type="InterPro" id="IPR053151">
    <property type="entry name" value="RNase_H-like"/>
</dbReference>
<protein>
    <recommendedName>
        <fullName evidence="4">RNase H type-1 domain-containing protein</fullName>
    </recommendedName>
</protein>
<dbReference type="PANTHER" id="PTHR47723">
    <property type="entry name" value="OS05G0353850 PROTEIN"/>
    <property type="match status" value="1"/>
</dbReference>
<dbReference type="CDD" id="cd06222">
    <property type="entry name" value="RNase_H_like"/>
    <property type="match status" value="1"/>
</dbReference>